<evidence type="ECO:0000313" key="1">
    <source>
        <dbReference type="EMBL" id="KAK7273361.1"/>
    </source>
</evidence>
<protein>
    <submittedName>
        <fullName evidence="1">Uncharacterized protein</fullName>
    </submittedName>
</protein>
<evidence type="ECO:0000313" key="2">
    <source>
        <dbReference type="Proteomes" id="UP001372338"/>
    </source>
</evidence>
<proteinExistence type="predicted"/>
<comment type="caution">
    <text evidence="1">The sequence shown here is derived from an EMBL/GenBank/DDBJ whole genome shotgun (WGS) entry which is preliminary data.</text>
</comment>
<reference evidence="1 2" key="1">
    <citation type="submission" date="2024-01" db="EMBL/GenBank/DDBJ databases">
        <title>The genomes of 5 underutilized Papilionoideae crops provide insights into root nodulation and disease resistanc.</title>
        <authorList>
            <person name="Yuan L."/>
        </authorList>
    </citation>
    <scope>NUCLEOTIDE SEQUENCE [LARGE SCALE GENOMIC DNA]</scope>
    <source>
        <strain evidence="1">ZHUSHIDOU_FW_LH</strain>
        <tissue evidence="1">Leaf</tissue>
    </source>
</reference>
<gene>
    <name evidence="1" type="ORF">RIF29_14410</name>
</gene>
<dbReference type="PANTHER" id="PTHR37743:SF1">
    <property type="entry name" value="ARM REPEAT SUPERFAMILY PROTEIN"/>
    <property type="match status" value="1"/>
</dbReference>
<organism evidence="1 2">
    <name type="scientific">Crotalaria pallida</name>
    <name type="common">Smooth rattlebox</name>
    <name type="synonym">Crotalaria striata</name>
    <dbReference type="NCBI Taxonomy" id="3830"/>
    <lineage>
        <taxon>Eukaryota</taxon>
        <taxon>Viridiplantae</taxon>
        <taxon>Streptophyta</taxon>
        <taxon>Embryophyta</taxon>
        <taxon>Tracheophyta</taxon>
        <taxon>Spermatophyta</taxon>
        <taxon>Magnoliopsida</taxon>
        <taxon>eudicotyledons</taxon>
        <taxon>Gunneridae</taxon>
        <taxon>Pentapetalae</taxon>
        <taxon>rosids</taxon>
        <taxon>fabids</taxon>
        <taxon>Fabales</taxon>
        <taxon>Fabaceae</taxon>
        <taxon>Papilionoideae</taxon>
        <taxon>50 kb inversion clade</taxon>
        <taxon>genistoids sensu lato</taxon>
        <taxon>core genistoids</taxon>
        <taxon>Crotalarieae</taxon>
        <taxon>Crotalaria</taxon>
    </lineage>
</organism>
<dbReference type="Proteomes" id="UP001372338">
    <property type="component" value="Unassembled WGS sequence"/>
</dbReference>
<dbReference type="AlphaFoldDB" id="A0AAN9FFA9"/>
<sequence length="141" mass="15913">MRSCVDEKLYRTLHTIVHNHTLPVAEARIGMTENFRWGASLMGVQSQLSTLSQIMKTVDPSICTSLVVRGSESLYHPSMHVSRRMIETVLLWPCLNSDSALMICAELQGEEDSIPKRTSVVRKKGNSVVSYVINQFFNDKE</sequence>
<accession>A0AAN9FFA9</accession>
<dbReference type="PANTHER" id="PTHR37743">
    <property type="entry name" value="ARM REPEAT SUPERFAMILY PROTEIN"/>
    <property type="match status" value="1"/>
</dbReference>
<dbReference type="EMBL" id="JAYWIO010000003">
    <property type="protein sequence ID" value="KAK7273361.1"/>
    <property type="molecule type" value="Genomic_DNA"/>
</dbReference>
<keyword evidence="2" id="KW-1185">Reference proteome</keyword>
<name>A0AAN9FFA9_CROPI</name>